<evidence type="ECO:0000256" key="3">
    <source>
        <dbReference type="ARBA" id="ARBA00012891"/>
    </source>
</evidence>
<keyword evidence="4" id="KW-0799">Topoisomerase</keyword>
<dbReference type="PRINTS" id="PR00417">
    <property type="entry name" value="PRTPISMRASEI"/>
</dbReference>
<feature type="compositionally biased region" description="Low complexity" evidence="11">
    <location>
        <begin position="51"/>
        <end position="70"/>
    </location>
</feature>
<name>A0A538TF80_UNCEI</name>
<dbReference type="InterPro" id="IPR005733">
    <property type="entry name" value="TopoI_bac-type"/>
</dbReference>
<evidence type="ECO:0000256" key="11">
    <source>
        <dbReference type="SAM" id="MobiDB-lite"/>
    </source>
</evidence>
<evidence type="ECO:0000256" key="7">
    <source>
        <dbReference type="ARBA" id="ARBA00030003"/>
    </source>
</evidence>
<comment type="catalytic activity">
    <reaction evidence="1">
        <text>ATP-independent breakage of single-stranded DNA, followed by passage and rejoining.</text>
        <dbReference type="EC" id="5.6.2.1"/>
    </reaction>
</comment>
<dbReference type="SUPFAM" id="SSF56712">
    <property type="entry name" value="Prokaryotic type I DNA topoisomerase"/>
    <property type="match status" value="1"/>
</dbReference>
<evidence type="ECO:0000313" key="15">
    <source>
        <dbReference type="Proteomes" id="UP000317366"/>
    </source>
</evidence>
<dbReference type="SMART" id="SM00436">
    <property type="entry name" value="TOP1Bc"/>
    <property type="match status" value="1"/>
</dbReference>
<evidence type="ECO:0000256" key="8">
    <source>
        <dbReference type="ARBA" id="ARBA00031985"/>
    </source>
</evidence>
<evidence type="ECO:0000256" key="1">
    <source>
        <dbReference type="ARBA" id="ARBA00000213"/>
    </source>
</evidence>
<dbReference type="InterPro" id="IPR023406">
    <property type="entry name" value="Topo_IA_AS"/>
</dbReference>
<dbReference type="InterPro" id="IPR013826">
    <property type="entry name" value="Topo_IA_cen_sub3"/>
</dbReference>
<feature type="compositionally biased region" description="Polar residues" evidence="11">
    <location>
        <begin position="1"/>
        <end position="10"/>
    </location>
</feature>
<dbReference type="Gene3D" id="1.10.290.10">
    <property type="entry name" value="Topoisomerase I, domain 4"/>
    <property type="match status" value="1"/>
</dbReference>
<dbReference type="InterPro" id="IPR000380">
    <property type="entry name" value="Topo_IA"/>
</dbReference>
<dbReference type="PANTHER" id="PTHR42785">
    <property type="entry name" value="DNA TOPOISOMERASE, TYPE IA, CORE"/>
    <property type="match status" value="1"/>
</dbReference>
<comment type="similarity">
    <text evidence="2">Belongs to the type IA topoisomerase family.</text>
</comment>
<feature type="domain" description="Toprim" evidence="12">
    <location>
        <begin position="78"/>
        <end position="189"/>
    </location>
</feature>
<reference evidence="14 15" key="1">
    <citation type="journal article" date="2019" name="Nat. Microbiol.">
        <title>Mediterranean grassland soil C-N compound turnover is dependent on rainfall and depth, and is mediated by genomically divergent microorganisms.</title>
        <authorList>
            <person name="Diamond S."/>
            <person name="Andeer P.F."/>
            <person name="Li Z."/>
            <person name="Crits-Christoph A."/>
            <person name="Burstein D."/>
            <person name="Anantharaman K."/>
            <person name="Lane K.R."/>
            <person name="Thomas B.C."/>
            <person name="Pan C."/>
            <person name="Northen T.R."/>
            <person name="Banfield J.F."/>
        </authorList>
    </citation>
    <scope>NUCLEOTIDE SEQUENCE [LARGE SCALE GENOMIC DNA]</scope>
    <source>
        <strain evidence="14">WS_7</strain>
    </source>
</reference>
<feature type="non-terminal residue" evidence="14">
    <location>
        <position position="517"/>
    </location>
</feature>
<feature type="compositionally biased region" description="Basic and acidic residues" evidence="11">
    <location>
        <begin position="413"/>
        <end position="424"/>
    </location>
</feature>
<dbReference type="PANTHER" id="PTHR42785:SF1">
    <property type="entry name" value="DNA TOPOISOMERASE"/>
    <property type="match status" value="1"/>
</dbReference>
<dbReference type="InterPro" id="IPR013825">
    <property type="entry name" value="Topo_IA_cen_sub2"/>
</dbReference>
<evidence type="ECO:0000256" key="9">
    <source>
        <dbReference type="ARBA" id="ARBA00032235"/>
    </source>
</evidence>
<feature type="region of interest" description="Disordered" evidence="11">
    <location>
        <begin position="1"/>
        <end position="77"/>
    </location>
</feature>
<dbReference type="Gene3D" id="1.10.460.10">
    <property type="entry name" value="Topoisomerase I, domain 2"/>
    <property type="match status" value="1"/>
</dbReference>
<dbReference type="GO" id="GO:0006265">
    <property type="term" value="P:DNA topological change"/>
    <property type="evidence" value="ECO:0007669"/>
    <property type="project" value="InterPro"/>
</dbReference>
<accession>A0A538TF80</accession>
<dbReference type="PROSITE" id="PS50880">
    <property type="entry name" value="TOPRIM"/>
    <property type="match status" value="1"/>
</dbReference>
<dbReference type="Gene3D" id="2.70.20.10">
    <property type="entry name" value="Topoisomerase I, domain 3"/>
    <property type="match status" value="1"/>
</dbReference>
<evidence type="ECO:0000313" key="14">
    <source>
        <dbReference type="EMBL" id="TMQ62236.1"/>
    </source>
</evidence>
<dbReference type="Gene3D" id="3.40.50.140">
    <property type="match status" value="1"/>
</dbReference>
<dbReference type="EC" id="5.6.2.1" evidence="3"/>
<organism evidence="14 15">
    <name type="scientific">Eiseniibacteriota bacterium</name>
    <dbReference type="NCBI Taxonomy" id="2212470"/>
    <lineage>
        <taxon>Bacteria</taxon>
        <taxon>Candidatus Eiseniibacteriota</taxon>
    </lineage>
</organism>
<feature type="compositionally biased region" description="Basic residues" evidence="11">
    <location>
        <begin position="22"/>
        <end position="32"/>
    </location>
</feature>
<dbReference type="GO" id="GO:0003677">
    <property type="term" value="F:DNA binding"/>
    <property type="evidence" value="ECO:0007669"/>
    <property type="project" value="UniProtKB-KW"/>
</dbReference>
<evidence type="ECO:0000259" key="13">
    <source>
        <dbReference type="PROSITE" id="PS52039"/>
    </source>
</evidence>
<dbReference type="Pfam" id="PF01131">
    <property type="entry name" value="Topoisom_bac"/>
    <property type="match status" value="1"/>
</dbReference>
<protein>
    <recommendedName>
        <fullName evidence="3">DNA topoisomerase</fullName>
        <ecNumber evidence="3">5.6.2.1</ecNumber>
    </recommendedName>
    <alternativeName>
        <fullName evidence="10">Omega-protein</fullName>
    </alternativeName>
    <alternativeName>
        <fullName evidence="9">Relaxing enzyme</fullName>
    </alternativeName>
    <alternativeName>
        <fullName evidence="7">Swivelase</fullName>
    </alternativeName>
    <alternativeName>
        <fullName evidence="8">Untwisting enzyme</fullName>
    </alternativeName>
</protein>
<dbReference type="SMART" id="SM00493">
    <property type="entry name" value="TOPRIM"/>
    <property type="match status" value="1"/>
</dbReference>
<dbReference type="NCBIfam" id="TIGR01051">
    <property type="entry name" value="topA_bact"/>
    <property type="match status" value="1"/>
</dbReference>
<dbReference type="InterPro" id="IPR006171">
    <property type="entry name" value="TOPRIM_dom"/>
</dbReference>
<dbReference type="InterPro" id="IPR034149">
    <property type="entry name" value="TOPRIM_TopoI"/>
</dbReference>
<dbReference type="InterPro" id="IPR003601">
    <property type="entry name" value="Topo_IA_2"/>
</dbReference>
<dbReference type="CDD" id="cd00186">
    <property type="entry name" value="TOP1Ac"/>
    <property type="match status" value="1"/>
</dbReference>
<evidence type="ECO:0000256" key="5">
    <source>
        <dbReference type="ARBA" id="ARBA00023125"/>
    </source>
</evidence>
<sequence>MRRMDSSSIQAPPRRPTNVTTRKAKPKSKAKPAKRDGAVGSAAPVSEKVAAPEGAPSKAAAARPAKSGAAGDKRRGGKNLVIVESPAKARTIGKYLGPGFEVRASNGHVRDLPKSKLGVDIENGFQPSYILIKGKAKILKDLKQSARLAATIYLAPDPDREGEAIAWHLAETLGNGSDGRIRRLAFYEITKRGIMAALETPRSIDMNKVHAQQARRVLDRLVGYQVSPFLWKTVRYGLSAGRVQSVALRLICEREEEVRAFVPREYWTLDADLATPKDERFRARVQKKSGEKISLENEAQANAAAAELGKQSFRVTGVRTQEKRRNPLPPFITSTMQQEAFQRLRFSAQKTMVIAQQLYEGMDAGTEGPTGLITYMRTDSTRTAPDALAEVRDFIQTTFGSDYLPAEPRHFRSRETSQDAHEAVRPTSVARTPASMKRHLEPDQYRLYELIWQRFVASQMNPALVLTTTADIMAGEYLLRASGSRVKFDGFARAYHATLIEEAGPEASKLPPLKEGD</sequence>
<feature type="domain" description="Topo IA-type catalytic" evidence="13">
    <location>
        <begin position="205"/>
        <end position="517"/>
    </location>
</feature>
<keyword evidence="6 14" id="KW-0413">Isomerase</keyword>
<dbReference type="Pfam" id="PF01751">
    <property type="entry name" value="Toprim"/>
    <property type="match status" value="1"/>
</dbReference>
<dbReference type="GO" id="GO:0003917">
    <property type="term" value="F:DNA topoisomerase type I (single strand cut, ATP-independent) activity"/>
    <property type="evidence" value="ECO:0007669"/>
    <property type="project" value="UniProtKB-EC"/>
</dbReference>
<gene>
    <name evidence="14" type="primary">topA</name>
    <name evidence="14" type="ORF">E6K77_07855</name>
</gene>
<keyword evidence="5" id="KW-0238">DNA-binding</keyword>
<evidence type="ECO:0000256" key="2">
    <source>
        <dbReference type="ARBA" id="ARBA00009446"/>
    </source>
</evidence>
<proteinExistence type="inferred from homology"/>
<dbReference type="InterPro" id="IPR003602">
    <property type="entry name" value="Topo_IA_DNA-bd_dom"/>
</dbReference>
<comment type="caution">
    <text evidence="14">The sequence shown here is derived from an EMBL/GenBank/DDBJ whole genome shotgun (WGS) entry which is preliminary data.</text>
</comment>
<dbReference type="PROSITE" id="PS52039">
    <property type="entry name" value="TOPO_IA_2"/>
    <property type="match status" value="1"/>
</dbReference>
<evidence type="ECO:0000259" key="12">
    <source>
        <dbReference type="PROSITE" id="PS50880"/>
    </source>
</evidence>
<dbReference type="EMBL" id="VBOX01000084">
    <property type="protein sequence ID" value="TMQ62236.1"/>
    <property type="molecule type" value="Genomic_DNA"/>
</dbReference>
<dbReference type="AlphaFoldDB" id="A0A538TF80"/>
<dbReference type="CDD" id="cd03363">
    <property type="entry name" value="TOPRIM_TopoIA_TopoI"/>
    <property type="match status" value="1"/>
</dbReference>
<dbReference type="InterPro" id="IPR023405">
    <property type="entry name" value="Topo_IA_core_domain"/>
</dbReference>
<dbReference type="InterPro" id="IPR013497">
    <property type="entry name" value="Topo_IA_cen"/>
</dbReference>
<dbReference type="InterPro" id="IPR013824">
    <property type="entry name" value="Topo_IA_cen_sub1"/>
</dbReference>
<evidence type="ECO:0000256" key="10">
    <source>
        <dbReference type="ARBA" id="ARBA00032877"/>
    </source>
</evidence>
<dbReference type="SMART" id="SM00437">
    <property type="entry name" value="TOP1Ac"/>
    <property type="match status" value="1"/>
</dbReference>
<dbReference type="Proteomes" id="UP000317366">
    <property type="component" value="Unassembled WGS sequence"/>
</dbReference>
<dbReference type="PROSITE" id="PS00396">
    <property type="entry name" value="TOPO_IA_1"/>
    <property type="match status" value="1"/>
</dbReference>
<feature type="region of interest" description="Disordered" evidence="11">
    <location>
        <begin position="413"/>
        <end position="434"/>
    </location>
</feature>
<evidence type="ECO:0000256" key="4">
    <source>
        <dbReference type="ARBA" id="ARBA00023029"/>
    </source>
</evidence>
<evidence type="ECO:0000256" key="6">
    <source>
        <dbReference type="ARBA" id="ARBA00023235"/>
    </source>
</evidence>